<dbReference type="AlphaFoldDB" id="A0A1E7F9B8"/>
<feature type="region of interest" description="Disordered" evidence="1">
    <location>
        <begin position="37"/>
        <end position="75"/>
    </location>
</feature>
<dbReference type="KEGG" id="fcy:FRACYDRAFT_241293"/>
<organism evidence="2 3">
    <name type="scientific">Fragilariopsis cylindrus CCMP1102</name>
    <dbReference type="NCBI Taxonomy" id="635003"/>
    <lineage>
        <taxon>Eukaryota</taxon>
        <taxon>Sar</taxon>
        <taxon>Stramenopiles</taxon>
        <taxon>Ochrophyta</taxon>
        <taxon>Bacillariophyta</taxon>
        <taxon>Bacillariophyceae</taxon>
        <taxon>Bacillariophycidae</taxon>
        <taxon>Bacillariales</taxon>
        <taxon>Bacillariaceae</taxon>
        <taxon>Fragilariopsis</taxon>
    </lineage>
</organism>
<dbReference type="Proteomes" id="UP000095751">
    <property type="component" value="Unassembled WGS sequence"/>
</dbReference>
<gene>
    <name evidence="2" type="ORF">FRACYDRAFT_241293</name>
</gene>
<accession>A0A1E7F9B8</accession>
<evidence type="ECO:0000256" key="1">
    <source>
        <dbReference type="SAM" id="MobiDB-lite"/>
    </source>
</evidence>
<evidence type="ECO:0000313" key="2">
    <source>
        <dbReference type="EMBL" id="OEU14736.1"/>
    </source>
</evidence>
<feature type="region of interest" description="Disordered" evidence="1">
    <location>
        <begin position="135"/>
        <end position="161"/>
    </location>
</feature>
<reference evidence="2 3" key="1">
    <citation type="submission" date="2016-09" db="EMBL/GenBank/DDBJ databases">
        <title>Extensive genetic diversity and differential bi-allelic expression allows diatom success in the polar Southern Ocean.</title>
        <authorList>
            <consortium name="DOE Joint Genome Institute"/>
            <person name="Mock T."/>
            <person name="Otillar R.P."/>
            <person name="Strauss J."/>
            <person name="Dupont C."/>
            <person name="Frickenhaus S."/>
            <person name="Maumus F."/>
            <person name="Mcmullan M."/>
            <person name="Sanges R."/>
            <person name="Schmutz J."/>
            <person name="Toseland A."/>
            <person name="Valas R."/>
            <person name="Veluchamy A."/>
            <person name="Ward B.J."/>
            <person name="Allen A."/>
            <person name="Barry K."/>
            <person name="Falciatore A."/>
            <person name="Ferrante M."/>
            <person name="Fortunato A.E."/>
            <person name="Gloeckner G."/>
            <person name="Gruber A."/>
            <person name="Hipkin R."/>
            <person name="Janech M."/>
            <person name="Kroth P."/>
            <person name="Leese F."/>
            <person name="Lindquist E."/>
            <person name="Lyon B.R."/>
            <person name="Martin J."/>
            <person name="Mayer C."/>
            <person name="Parker M."/>
            <person name="Quesneville H."/>
            <person name="Raymond J."/>
            <person name="Uhlig C."/>
            <person name="Valentin K.U."/>
            <person name="Worden A.Z."/>
            <person name="Armbrust E.V."/>
            <person name="Bowler C."/>
            <person name="Green B."/>
            <person name="Moulton V."/>
            <person name="Van Oosterhout C."/>
            <person name="Grigoriev I."/>
        </authorList>
    </citation>
    <scope>NUCLEOTIDE SEQUENCE [LARGE SCALE GENOMIC DNA]</scope>
    <source>
        <strain evidence="2 3">CCMP1102</strain>
    </source>
</reference>
<proteinExistence type="predicted"/>
<feature type="compositionally biased region" description="Low complexity" evidence="1">
    <location>
        <begin position="55"/>
        <end position="67"/>
    </location>
</feature>
<sequence length="257" mass="29616">MGASESLGFVEYGSRGMGSRIRRDAKLINPMFAPNRKSARLSSSHQVHNNKDPVDTNTNTNTSPTHSNRNDTPMTTITRPMTVRFEKTAKVKRVRPLSQYSVEEREDIWYTESEYTYIKRRVVVTVKMMMRNDKKKQQYQQQNGGSINSFADDSDFESVENDDHTIRGLECRTRKAAQQRKGFKMYARDLVLDEQENQIDSGMSPNMIRKAYLEASIVSLRKAQAYGRMDEEAVKNNNNNSLQEILSTLKLEQNEQL</sequence>
<keyword evidence="3" id="KW-1185">Reference proteome</keyword>
<dbReference type="EMBL" id="KV784360">
    <property type="protein sequence ID" value="OEU14736.1"/>
    <property type="molecule type" value="Genomic_DNA"/>
</dbReference>
<evidence type="ECO:0000313" key="3">
    <source>
        <dbReference type="Proteomes" id="UP000095751"/>
    </source>
</evidence>
<dbReference type="InParanoid" id="A0A1E7F9B8"/>
<protein>
    <submittedName>
        <fullName evidence="2">Uncharacterized protein</fullName>
    </submittedName>
</protein>
<name>A0A1E7F9B8_9STRA</name>